<dbReference type="Gene3D" id="3.20.20.80">
    <property type="entry name" value="Glycosidases"/>
    <property type="match status" value="1"/>
</dbReference>
<dbReference type="InterPro" id="IPR057739">
    <property type="entry name" value="Glyco_hydro_29_N"/>
</dbReference>
<dbReference type="EC" id="3.2.1.51" evidence="3"/>
<dbReference type="GO" id="GO:0016139">
    <property type="term" value="P:glycoside catabolic process"/>
    <property type="evidence" value="ECO:0007669"/>
    <property type="project" value="TreeGrafter"/>
</dbReference>
<protein>
    <recommendedName>
        <fullName evidence="3">alpha-L-fucosidase</fullName>
        <ecNumber evidence="3">3.2.1.51</ecNumber>
    </recommendedName>
</protein>
<reference evidence="10" key="1">
    <citation type="submission" date="2021-01" db="EMBL/GenBank/DDBJ databases">
        <title>Modified the classification status of verrucomicrobia.</title>
        <authorList>
            <person name="Feng X."/>
        </authorList>
    </citation>
    <scope>NUCLEOTIDE SEQUENCE</scope>
    <source>
        <strain evidence="10">KCTC 13126</strain>
    </source>
</reference>
<evidence type="ECO:0000313" key="11">
    <source>
        <dbReference type="Proteomes" id="UP000617628"/>
    </source>
</evidence>
<evidence type="ECO:0000256" key="3">
    <source>
        <dbReference type="ARBA" id="ARBA00012662"/>
    </source>
</evidence>
<dbReference type="SUPFAM" id="SSF51445">
    <property type="entry name" value="(Trans)glycosidases"/>
    <property type="match status" value="1"/>
</dbReference>
<accession>A0A934RY78</accession>
<keyword evidence="6" id="KW-0326">Glycosidase</keyword>
<feature type="transmembrane region" description="Helical" evidence="7">
    <location>
        <begin position="17"/>
        <end position="41"/>
    </location>
</feature>
<dbReference type="PANTHER" id="PTHR10030:SF37">
    <property type="entry name" value="ALPHA-L-FUCOSIDASE-RELATED"/>
    <property type="match status" value="1"/>
</dbReference>
<dbReference type="InterPro" id="IPR000933">
    <property type="entry name" value="Glyco_hydro_29"/>
</dbReference>
<evidence type="ECO:0000313" key="10">
    <source>
        <dbReference type="EMBL" id="MBK1876054.1"/>
    </source>
</evidence>
<dbReference type="InterPro" id="IPR013780">
    <property type="entry name" value="Glyco_hydro_b"/>
</dbReference>
<dbReference type="GO" id="GO:0004560">
    <property type="term" value="F:alpha-L-fucosidase activity"/>
    <property type="evidence" value="ECO:0007669"/>
    <property type="project" value="InterPro"/>
</dbReference>
<keyword evidence="7" id="KW-0472">Membrane</keyword>
<evidence type="ECO:0000256" key="4">
    <source>
        <dbReference type="ARBA" id="ARBA00022729"/>
    </source>
</evidence>
<dbReference type="SMART" id="SM00812">
    <property type="entry name" value="Alpha_L_fucos"/>
    <property type="match status" value="1"/>
</dbReference>
<dbReference type="GO" id="GO:0006004">
    <property type="term" value="P:fucose metabolic process"/>
    <property type="evidence" value="ECO:0007669"/>
    <property type="project" value="InterPro"/>
</dbReference>
<dbReference type="EMBL" id="JAENIL010000006">
    <property type="protein sequence ID" value="MBK1876054.1"/>
    <property type="molecule type" value="Genomic_DNA"/>
</dbReference>
<organism evidence="10 11">
    <name type="scientific">Pelagicoccus mobilis</name>
    <dbReference type="NCBI Taxonomy" id="415221"/>
    <lineage>
        <taxon>Bacteria</taxon>
        <taxon>Pseudomonadati</taxon>
        <taxon>Verrucomicrobiota</taxon>
        <taxon>Opitutia</taxon>
        <taxon>Puniceicoccales</taxon>
        <taxon>Pelagicoccaceae</taxon>
        <taxon>Pelagicoccus</taxon>
    </lineage>
</organism>
<dbReference type="GO" id="GO:0005764">
    <property type="term" value="C:lysosome"/>
    <property type="evidence" value="ECO:0007669"/>
    <property type="project" value="TreeGrafter"/>
</dbReference>
<dbReference type="PIRSF" id="PIRSF001092">
    <property type="entry name" value="Alpha-L-fucosidase"/>
    <property type="match status" value="1"/>
</dbReference>
<feature type="domain" description="Glycoside hydrolase family 29 N-terminal" evidence="8">
    <location>
        <begin position="36"/>
        <end position="408"/>
    </location>
</feature>
<keyword evidence="4" id="KW-0732">Signal</keyword>
<gene>
    <name evidence="10" type="ORF">JIN87_04185</name>
</gene>
<dbReference type="Pfam" id="PF01120">
    <property type="entry name" value="Alpha_L_fucos"/>
    <property type="match status" value="1"/>
</dbReference>
<comment type="similarity">
    <text evidence="2">Belongs to the glycosyl hydrolase 29 family.</text>
</comment>
<dbReference type="Gene3D" id="2.60.40.1180">
    <property type="entry name" value="Golgi alpha-mannosidase II"/>
    <property type="match status" value="1"/>
</dbReference>
<evidence type="ECO:0000256" key="5">
    <source>
        <dbReference type="ARBA" id="ARBA00022801"/>
    </source>
</evidence>
<comment type="caution">
    <text evidence="10">The sequence shown here is derived from an EMBL/GenBank/DDBJ whole genome shotgun (WGS) entry which is preliminary data.</text>
</comment>
<keyword evidence="11" id="KW-1185">Reference proteome</keyword>
<evidence type="ECO:0000256" key="1">
    <source>
        <dbReference type="ARBA" id="ARBA00004071"/>
    </source>
</evidence>
<keyword evidence="5" id="KW-0378">Hydrolase</keyword>
<dbReference type="Proteomes" id="UP000617628">
    <property type="component" value="Unassembled WGS sequence"/>
</dbReference>
<keyword evidence="7" id="KW-1133">Transmembrane helix</keyword>
<sequence length="520" mass="59328">MSQISRAPNVDCAFPQIAFRLITVVAVVCLLAGELLANGAFKADWSSLRKAEPPQWWDEGKFGIFIHWGPYSVAGYKHRNRGYAEAITSDLYKKPENYVEFMTDKFGAAPPEFGYKDMVPLFRAEKWDPEEWAALFKESGAKYVIPTGEHHDGYVLWDSDLTPWAATKKGPMRDLIGDLAEAVRAEGLRFGISYHRERHPNRFTPEPVVHAKPHDQIAEEISRMPEAASLYGPFEYDDAFIEDYVARWKEAERKYQPDFMWIDDVPILRDTSGSPQVKKFEDAFKGMIADYLNAAKTWGKDVYFNNKGKTENWPLGVGCREADNLQMETIGPRWQNPATLGTSYAYMAAEEEQELYKTSTELVRLLCDVVSKNGNLLLNIGPRADGTIPEGMQRRLRDMGRWLDVNGEAIYASRPWGVYGESQGELIEEEGVHYSKHSMRVREKEFRYTAKEDAVYAIAFHEEEKRYVLKSFSGYEEKIKSVSLLGSDKQVNWALTQKGLRISVPGGFDFEHAAVFKISR</sequence>
<evidence type="ECO:0000256" key="2">
    <source>
        <dbReference type="ARBA" id="ARBA00007951"/>
    </source>
</evidence>
<dbReference type="RefSeq" id="WP_200354271.1">
    <property type="nucleotide sequence ID" value="NZ_JAENIL010000006.1"/>
</dbReference>
<dbReference type="PANTHER" id="PTHR10030">
    <property type="entry name" value="ALPHA-L-FUCOSIDASE"/>
    <property type="match status" value="1"/>
</dbReference>
<proteinExistence type="inferred from homology"/>
<evidence type="ECO:0000256" key="6">
    <source>
        <dbReference type="ARBA" id="ARBA00023295"/>
    </source>
</evidence>
<dbReference type="AlphaFoldDB" id="A0A934RY78"/>
<evidence type="ECO:0000259" key="9">
    <source>
        <dbReference type="Pfam" id="PF16757"/>
    </source>
</evidence>
<keyword evidence="7" id="KW-0812">Transmembrane</keyword>
<evidence type="ECO:0000259" key="8">
    <source>
        <dbReference type="Pfam" id="PF01120"/>
    </source>
</evidence>
<dbReference type="InterPro" id="IPR017853">
    <property type="entry name" value="GH"/>
</dbReference>
<dbReference type="Pfam" id="PF16757">
    <property type="entry name" value="Fucosidase_C"/>
    <property type="match status" value="1"/>
</dbReference>
<dbReference type="InterPro" id="IPR031919">
    <property type="entry name" value="Fucosidase_C"/>
</dbReference>
<evidence type="ECO:0000256" key="7">
    <source>
        <dbReference type="SAM" id="Phobius"/>
    </source>
</evidence>
<name>A0A934RY78_9BACT</name>
<comment type="function">
    <text evidence="1">Alpha-L-fucosidase is responsible for hydrolyzing the alpha-1,6-linked fucose joined to the reducing-end N-acetylglucosamine of the carbohydrate moieties of glycoproteins.</text>
</comment>
<feature type="domain" description="Alpha-L-fucosidase C-terminal" evidence="9">
    <location>
        <begin position="444"/>
        <end position="518"/>
    </location>
</feature>
<dbReference type="InterPro" id="IPR016286">
    <property type="entry name" value="FUC_metazoa-typ"/>
</dbReference>